<keyword evidence="4 5" id="KW-0949">S-adenosyl-L-methionine</keyword>
<dbReference type="PROSITE" id="PS50123">
    <property type="entry name" value="CHER"/>
    <property type="match status" value="1"/>
</dbReference>
<feature type="binding site" evidence="6">
    <location>
        <position position="84"/>
    </location>
    <ligand>
        <name>S-adenosyl-L-methionine</name>
        <dbReference type="ChEBI" id="CHEBI:59789"/>
    </ligand>
</feature>
<dbReference type="PANTHER" id="PTHR24422:SF19">
    <property type="entry name" value="CHEMOTAXIS PROTEIN METHYLTRANSFERASE"/>
    <property type="match status" value="1"/>
</dbReference>
<evidence type="ECO:0000256" key="4">
    <source>
        <dbReference type="ARBA" id="ARBA00022691"/>
    </source>
</evidence>
<dbReference type="SUPFAM" id="SSF47757">
    <property type="entry name" value="Chemotaxis receptor methyltransferase CheR, N-terminal domain"/>
    <property type="match status" value="1"/>
</dbReference>
<proteinExistence type="predicted"/>
<dbReference type="Gene3D" id="3.40.50.150">
    <property type="entry name" value="Vaccinia Virus protein VP39"/>
    <property type="match status" value="1"/>
</dbReference>
<feature type="domain" description="CheR-type methyltransferase" evidence="7">
    <location>
        <begin position="7"/>
        <end position="280"/>
    </location>
</feature>
<dbReference type="GO" id="GO:0032259">
    <property type="term" value="P:methylation"/>
    <property type="evidence" value="ECO:0007669"/>
    <property type="project" value="UniProtKB-KW"/>
</dbReference>
<dbReference type="SUPFAM" id="SSF53335">
    <property type="entry name" value="S-adenosyl-L-methionine-dependent methyltransferases"/>
    <property type="match status" value="1"/>
</dbReference>
<sequence length="280" mass="32409">MLAKAQDKQREFAFSRGDFDRLRQMLYDAAGISLADYKMDMVYSRLTRRLRDLKLSSFADYLRHLETHQGELGNFINAMTTNLTAFFREQHHFDYLTNEYLPARQAAGQQQIRVWSAGCSTGAEPYSIAIALRNHPDIDTRQWPISIIASDIDSNVLNVARTGVYDLPRIDDIDEALRKRWFLRGKGENAGMARVKPELQAMIDFRLINLTRPWQLNTRLELIFCRNVMIYFDPPTQCRILEGMADHLVEGGLLFAGHSESPTRVTDRFELIGKTIYRKR</sequence>
<evidence type="ECO:0000256" key="5">
    <source>
        <dbReference type="PIRNR" id="PIRNR000410"/>
    </source>
</evidence>
<evidence type="ECO:0000256" key="3">
    <source>
        <dbReference type="ARBA" id="ARBA00022679"/>
    </source>
</evidence>
<dbReference type="InterPro" id="IPR022641">
    <property type="entry name" value="CheR_N"/>
</dbReference>
<comment type="caution">
    <text evidence="8">The sequence shown here is derived from an EMBL/GenBank/DDBJ whole genome shotgun (WGS) entry which is preliminary data.</text>
</comment>
<dbReference type="PIRSF" id="PIRSF000410">
    <property type="entry name" value="CheR"/>
    <property type="match status" value="1"/>
</dbReference>
<feature type="binding site" evidence="6">
    <location>
        <begin position="226"/>
        <end position="227"/>
    </location>
    <ligand>
        <name>S-adenosyl-L-methionine</name>
        <dbReference type="ChEBI" id="CHEBI:59789"/>
    </ligand>
</feature>
<dbReference type="PANTHER" id="PTHR24422">
    <property type="entry name" value="CHEMOTAXIS PROTEIN METHYLTRANSFERASE"/>
    <property type="match status" value="1"/>
</dbReference>
<protein>
    <recommendedName>
        <fullName evidence="5">Chemotaxis protein methyltransferase</fullName>
        <ecNumber evidence="5">2.1.1.80</ecNumber>
    </recommendedName>
</protein>
<feature type="binding site" evidence="6">
    <location>
        <position position="82"/>
    </location>
    <ligand>
        <name>S-adenosyl-L-methionine</name>
        <dbReference type="ChEBI" id="CHEBI:59789"/>
    </ligand>
</feature>
<dbReference type="EC" id="2.1.1.80" evidence="5"/>
<dbReference type="SMART" id="SM00138">
    <property type="entry name" value="MeTrc"/>
    <property type="match status" value="1"/>
</dbReference>
<comment type="function">
    <text evidence="5">Methylation of the membrane-bound methyl-accepting chemotaxis proteins (MCP) to form gamma-glutamyl methyl ester residues in MCP.</text>
</comment>
<dbReference type="Pfam" id="PF03705">
    <property type="entry name" value="CheR_N"/>
    <property type="match status" value="1"/>
</dbReference>
<dbReference type="AlphaFoldDB" id="A0A2S5KRH6"/>
<dbReference type="InterPro" id="IPR029063">
    <property type="entry name" value="SAM-dependent_MTases_sf"/>
</dbReference>
<dbReference type="GO" id="GO:0008983">
    <property type="term" value="F:protein-glutamate O-methyltransferase activity"/>
    <property type="evidence" value="ECO:0007669"/>
    <property type="project" value="UniProtKB-EC"/>
</dbReference>
<reference evidence="8 9" key="1">
    <citation type="submission" date="2018-02" db="EMBL/GenBank/DDBJ databases">
        <title>novel marine gammaproteobacteria from coastal saline agro ecosystem.</title>
        <authorList>
            <person name="Krishnan R."/>
            <person name="Ramesh Kumar N."/>
        </authorList>
    </citation>
    <scope>NUCLEOTIDE SEQUENCE [LARGE SCALE GENOMIC DNA]</scope>
    <source>
        <strain evidence="8 9">228</strain>
    </source>
</reference>
<dbReference type="OrthoDB" id="5291131at2"/>
<keyword evidence="2 5" id="KW-0489">Methyltransferase</keyword>
<gene>
    <name evidence="8" type="ORF">C4K68_12165</name>
</gene>
<feature type="binding site" evidence="6">
    <location>
        <begin position="209"/>
        <end position="210"/>
    </location>
    <ligand>
        <name>S-adenosyl-L-methionine</name>
        <dbReference type="ChEBI" id="CHEBI:59789"/>
    </ligand>
</feature>
<dbReference type="EMBL" id="PRLP01000035">
    <property type="protein sequence ID" value="PPC77272.1"/>
    <property type="molecule type" value="Genomic_DNA"/>
</dbReference>
<dbReference type="InterPro" id="IPR050903">
    <property type="entry name" value="Bact_Chemotaxis_MeTrfase"/>
</dbReference>
<dbReference type="Pfam" id="PF01739">
    <property type="entry name" value="CheR"/>
    <property type="match status" value="1"/>
</dbReference>
<evidence type="ECO:0000259" key="7">
    <source>
        <dbReference type="PROSITE" id="PS50123"/>
    </source>
</evidence>
<dbReference type="InterPro" id="IPR036804">
    <property type="entry name" value="CheR_N_sf"/>
</dbReference>
<dbReference type="InterPro" id="IPR022642">
    <property type="entry name" value="CheR_C"/>
</dbReference>
<feature type="binding site" evidence="6">
    <location>
        <position position="88"/>
    </location>
    <ligand>
        <name>S-adenosyl-L-methionine</name>
        <dbReference type="ChEBI" id="CHEBI:59789"/>
    </ligand>
</feature>
<evidence type="ECO:0000256" key="2">
    <source>
        <dbReference type="ARBA" id="ARBA00022603"/>
    </source>
</evidence>
<dbReference type="InterPro" id="IPR026024">
    <property type="entry name" value="Chemotaxis_MeTrfase_CheR"/>
</dbReference>
<evidence type="ECO:0000256" key="1">
    <source>
        <dbReference type="ARBA" id="ARBA00001541"/>
    </source>
</evidence>
<dbReference type="Proteomes" id="UP000238196">
    <property type="component" value="Unassembled WGS sequence"/>
</dbReference>
<evidence type="ECO:0000313" key="9">
    <source>
        <dbReference type="Proteomes" id="UP000238196"/>
    </source>
</evidence>
<dbReference type="InterPro" id="IPR000780">
    <property type="entry name" value="CheR_MeTrfase"/>
</dbReference>
<keyword evidence="3 5" id="KW-0808">Transferase</keyword>
<feature type="binding site" evidence="6">
    <location>
        <position position="124"/>
    </location>
    <ligand>
        <name>S-adenosyl-L-methionine</name>
        <dbReference type="ChEBI" id="CHEBI:59789"/>
    </ligand>
</feature>
<dbReference type="Gene3D" id="1.10.155.10">
    <property type="entry name" value="Chemotaxis receptor methyltransferase CheR, N-terminal domain"/>
    <property type="match status" value="1"/>
</dbReference>
<organism evidence="8 9">
    <name type="scientific">Proteobacteria bacterium 228</name>
    <dbReference type="NCBI Taxonomy" id="2083153"/>
    <lineage>
        <taxon>Bacteria</taxon>
        <taxon>Pseudomonadati</taxon>
        <taxon>Pseudomonadota</taxon>
    </lineage>
</organism>
<feature type="binding site" evidence="6">
    <location>
        <position position="151"/>
    </location>
    <ligand>
        <name>S-adenosyl-L-methionine</name>
        <dbReference type="ChEBI" id="CHEBI:59789"/>
    </ligand>
</feature>
<comment type="catalytic activity">
    <reaction evidence="1 5">
        <text>L-glutamyl-[protein] + S-adenosyl-L-methionine = [protein]-L-glutamate 5-O-methyl ester + S-adenosyl-L-homocysteine</text>
        <dbReference type="Rhea" id="RHEA:24452"/>
        <dbReference type="Rhea" id="RHEA-COMP:10208"/>
        <dbReference type="Rhea" id="RHEA-COMP:10311"/>
        <dbReference type="ChEBI" id="CHEBI:29973"/>
        <dbReference type="ChEBI" id="CHEBI:57856"/>
        <dbReference type="ChEBI" id="CHEBI:59789"/>
        <dbReference type="ChEBI" id="CHEBI:82795"/>
        <dbReference type="EC" id="2.1.1.80"/>
    </reaction>
</comment>
<name>A0A2S5KRH6_9PROT</name>
<evidence type="ECO:0000256" key="6">
    <source>
        <dbReference type="PIRSR" id="PIRSR000410-1"/>
    </source>
</evidence>
<dbReference type="PRINTS" id="PR00996">
    <property type="entry name" value="CHERMTFRASE"/>
</dbReference>
<accession>A0A2S5KRH6</accession>
<evidence type="ECO:0000313" key="8">
    <source>
        <dbReference type="EMBL" id="PPC77272.1"/>
    </source>
</evidence>